<dbReference type="KEGG" id="llu:AKJ09_11356"/>
<proteinExistence type="predicted"/>
<sequence>MRRVCAVCSLVPEQDDEESEETMSSQSWGITRERTADGSFTIVTRCPACWKKFVQAKQGSP</sequence>
<gene>
    <name evidence="1" type="ORF">AKJ09_11356</name>
</gene>
<evidence type="ECO:0000313" key="2">
    <source>
        <dbReference type="Proteomes" id="UP000064967"/>
    </source>
</evidence>
<keyword evidence="2" id="KW-1185">Reference proteome</keyword>
<dbReference type="EMBL" id="CP012333">
    <property type="protein sequence ID" value="AKV04693.1"/>
    <property type="molecule type" value="Genomic_DNA"/>
</dbReference>
<dbReference type="Proteomes" id="UP000064967">
    <property type="component" value="Chromosome"/>
</dbReference>
<dbReference type="RefSeq" id="WP_146655268.1">
    <property type="nucleotide sequence ID" value="NZ_CP012333.1"/>
</dbReference>
<protein>
    <submittedName>
        <fullName evidence="1">Uncharacterized protein</fullName>
    </submittedName>
</protein>
<accession>A0A0K1QG37</accession>
<dbReference type="AlphaFoldDB" id="A0A0K1QG37"/>
<organism evidence="1 2">
    <name type="scientific">Labilithrix luteola</name>
    <dbReference type="NCBI Taxonomy" id="1391654"/>
    <lineage>
        <taxon>Bacteria</taxon>
        <taxon>Pseudomonadati</taxon>
        <taxon>Myxococcota</taxon>
        <taxon>Polyangia</taxon>
        <taxon>Polyangiales</taxon>
        <taxon>Labilitrichaceae</taxon>
        <taxon>Labilithrix</taxon>
    </lineage>
</organism>
<evidence type="ECO:0000313" key="1">
    <source>
        <dbReference type="EMBL" id="AKV04693.1"/>
    </source>
</evidence>
<name>A0A0K1QG37_9BACT</name>
<reference evidence="1 2" key="1">
    <citation type="submission" date="2015-08" db="EMBL/GenBank/DDBJ databases">
        <authorList>
            <person name="Babu N.S."/>
            <person name="Beckwith C.J."/>
            <person name="Beseler K.G."/>
            <person name="Brison A."/>
            <person name="Carone J.V."/>
            <person name="Caskin T.P."/>
            <person name="Diamond M."/>
            <person name="Durham M.E."/>
            <person name="Foxe J.M."/>
            <person name="Go M."/>
            <person name="Henderson B.A."/>
            <person name="Jones I.B."/>
            <person name="McGettigan J.A."/>
            <person name="Micheletti S.J."/>
            <person name="Nasrallah M.E."/>
            <person name="Ortiz D."/>
            <person name="Piller C.R."/>
            <person name="Privatt S.R."/>
            <person name="Schneider S.L."/>
            <person name="Sharp S."/>
            <person name="Smith T.C."/>
            <person name="Stanton J.D."/>
            <person name="Ullery H.E."/>
            <person name="Wilson R.J."/>
            <person name="Serrano M.G."/>
            <person name="Buck G."/>
            <person name="Lee V."/>
            <person name="Wang Y."/>
            <person name="Carvalho R."/>
            <person name="Voegtly L."/>
            <person name="Shi R."/>
            <person name="Duckworth R."/>
            <person name="Johnson A."/>
            <person name="Loviza R."/>
            <person name="Walstead R."/>
            <person name="Shah Z."/>
            <person name="Kiflezghi M."/>
            <person name="Wade K."/>
            <person name="Ball S.L."/>
            <person name="Bradley K.W."/>
            <person name="Asai D.J."/>
            <person name="Bowman C.A."/>
            <person name="Russell D.A."/>
            <person name="Pope W.H."/>
            <person name="Jacobs-Sera D."/>
            <person name="Hendrix R.W."/>
            <person name="Hatfull G.F."/>
        </authorList>
    </citation>
    <scope>NUCLEOTIDE SEQUENCE [LARGE SCALE GENOMIC DNA]</scope>
    <source>
        <strain evidence="1 2">DSM 27648</strain>
    </source>
</reference>